<dbReference type="PANTHER" id="PTHR24221">
    <property type="entry name" value="ATP-BINDING CASSETTE SUB-FAMILY B"/>
    <property type="match status" value="1"/>
</dbReference>
<feature type="transmembrane region" description="Helical" evidence="9">
    <location>
        <begin position="153"/>
        <end position="170"/>
    </location>
</feature>
<dbReference type="SMART" id="SM00382">
    <property type="entry name" value="AAA"/>
    <property type="match status" value="1"/>
</dbReference>
<keyword evidence="4 9" id="KW-0812">Transmembrane</keyword>
<evidence type="ECO:0000256" key="8">
    <source>
        <dbReference type="ARBA" id="ARBA00023136"/>
    </source>
</evidence>
<feature type="transmembrane region" description="Helical" evidence="9">
    <location>
        <begin position="176"/>
        <end position="193"/>
    </location>
</feature>
<dbReference type="EMBL" id="FWWZ01000001">
    <property type="protein sequence ID" value="SMC09476.1"/>
    <property type="molecule type" value="Genomic_DNA"/>
</dbReference>
<protein>
    <submittedName>
        <fullName evidence="12">ATP-binding cassette, subfamily C</fullName>
    </submittedName>
</protein>
<name>A0A1W1WTA8_9BACT</name>
<keyword evidence="7 9" id="KW-1133">Transmembrane helix</keyword>
<dbReference type="SUPFAM" id="SSF52540">
    <property type="entry name" value="P-loop containing nucleoside triphosphate hydrolases"/>
    <property type="match status" value="1"/>
</dbReference>
<feature type="domain" description="ABC transporter" evidence="10">
    <location>
        <begin position="352"/>
        <end position="579"/>
    </location>
</feature>
<keyword evidence="6 12" id="KW-0067">ATP-binding</keyword>
<evidence type="ECO:0000256" key="2">
    <source>
        <dbReference type="ARBA" id="ARBA00022448"/>
    </source>
</evidence>
<accession>A0A1W1WTA8</accession>
<dbReference type="InterPro" id="IPR039421">
    <property type="entry name" value="Type_1_exporter"/>
</dbReference>
<evidence type="ECO:0000313" key="12">
    <source>
        <dbReference type="EMBL" id="SMC09476.1"/>
    </source>
</evidence>
<feature type="transmembrane region" description="Helical" evidence="9">
    <location>
        <begin position="261"/>
        <end position="282"/>
    </location>
</feature>
<dbReference type="AlphaFoldDB" id="A0A1W1WTA8"/>
<dbReference type="PROSITE" id="PS00211">
    <property type="entry name" value="ABC_TRANSPORTER_1"/>
    <property type="match status" value="1"/>
</dbReference>
<dbReference type="Pfam" id="PF00005">
    <property type="entry name" value="ABC_tran"/>
    <property type="match status" value="1"/>
</dbReference>
<dbReference type="Gene3D" id="1.20.1560.10">
    <property type="entry name" value="ABC transporter type 1, transmembrane domain"/>
    <property type="match status" value="1"/>
</dbReference>
<dbReference type="Proteomes" id="UP000192602">
    <property type="component" value="Unassembled WGS sequence"/>
</dbReference>
<evidence type="ECO:0000256" key="9">
    <source>
        <dbReference type="SAM" id="Phobius"/>
    </source>
</evidence>
<comment type="subcellular location">
    <subcellularLocation>
        <location evidence="1">Cell membrane</location>
        <topology evidence="1">Multi-pass membrane protein</topology>
    </subcellularLocation>
</comment>
<evidence type="ECO:0000256" key="3">
    <source>
        <dbReference type="ARBA" id="ARBA00022475"/>
    </source>
</evidence>
<dbReference type="CDD" id="cd07346">
    <property type="entry name" value="ABC_6TM_exporters"/>
    <property type="match status" value="1"/>
</dbReference>
<organism evidence="12 13">
    <name type="scientific">Nitratiruptor tergarcus DSM 16512</name>
    <dbReference type="NCBI Taxonomy" id="1069081"/>
    <lineage>
        <taxon>Bacteria</taxon>
        <taxon>Pseudomonadati</taxon>
        <taxon>Campylobacterota</taxon>
        <taxon>Epsilonproteobacteria</taxon>
        <taxon>Nautiliales</taxon>
        <taxon>Nitratiruptoraceae</taxon>
        <taxon>Nitratiruptor</taxon>
    </lineage>
</organism>
<dbReference type="PANTHER" id="PTHR24221:SF233">
    <property type="entry name" value="ATP-BINDING_PERMEASE FUSION ABC TRANSPORTER-RELATED"/>
    <property type="match status" value="1"/>
</dbReference>
<dbReference type="InterPro" id="IPR003439">
    <property type="entry name" value="ABC_transporter-like_ATP-bd"/>
</dbReference>
<feature type="transmembrane region" description="Helical" evidence="9">
    <location>
        <begin position="68"/>
        <end position="91"/>
    </location>
</feature>
<keyword evidence="13" id="KW-1185">Reference proteome</keyword>
<gene>
    <name evidence="12" type="ORF">SAMN05660197_1284</name>
</gene>
<feature type="transmembrane region" description="Helical" evidence="9">
    <location>
        <begin position="288"/>
        <end position="309"/>
    </location>
</feature>
<evidence type="ECO:0000259" key="11">
    <source>
        <dbReference type="PROSITE" id="PS50929"/>
    </source>
</evidence>
<dbReference type="GO" id="GO:0005524">
    <property type="term" value="F:ATP binding"/>
    <property type="evidence" value="ECO:0007669"/>
    <property type="project" value="UniProtKB-KW"/>
</dbReference>
<evidence type="ECO:0000256" key="1">
    <source>
        <dbReference type="ARBA" id="ARBA00004651"/>
    </source>
</evidence>
<dbReference type="GO" id="GO:0005886">
    <property type="term" value="C:plasma membrane"/>
    <property type="evidence" value="ECO:0007669"/>
    <property type="project" value="UniProtKB-SubCell"/>
</dbReference>
<dbReference type="InterPro" id="IPR011527">
    <property type="entry name" value="ABC1_TM_dom"/>
</dbReference>
<dbReference type="InterPro" id="IPR003593">
    <property type="entry name" value="AAA+_ATPase"/>
</dbReference>
<proteinExistence type="predicted"/>
<evidence type="ECO:0000256" key="7">
    <source>
        <dbReference type="ARBA" id="ARBA00022989"/>
    </source>
</evidence>
<dbReference type="PROSITE" id="PS50893">
    <property type="entry name" value="ABC_TRANSPORTER_2"/>
    <property type="match status" value="1"/>
</dbReference>
<feature type="domain" description="ABC transmembrane type-1" evidence="11">
    <location>
        <begin position="23"/>
        <end position="310"/>
    </location>
</feature>
<dbReference type="PROSITE" id="PS50929">
    <property type="entry name" value="ABC_TM1F"/>
    <property type="match status" value="1"/>
</dbReference>
<dbReference type="RefSeq" id="WP_084275701.1">
    <property type="nucleotide sequence ID" value="NZ_AP026671.1"/>
</dbReference>
<keyword evidence="8 9" id="KW-0472">Membrane</keyword>
<evidence type="ECO:0000256" key="5">
    <source>
        <dbReference type="ARBA" id="ARBA00022741"/>
    </source>
</evidence>
<dbReference type="InterPro" id="IPR017871">
    <property type="entry name" value="ABC_transporter-like_CS"/>
</dbReference>
<evidence type="ECO:0000259" key="10">
    <source>
        <dbReference type="PROSITE" id="PS50893"/>
    </source>
</evidence>
<reference evidence="13" key="1">
    <citation type="submission" date="2017-04" db="EMBL/GenBank/DDBJ databases">
        <authorList>
            <person name="Varghese N."/>
            <person name="Submissions S."/>
        </authorList>
    </citation>
    <scope>NUCLEOTIDE SEQUENCE [LARGE SCALE GENOMIC DNA]</scope>
    <source>
        <strain evidence="13">DSM 16512</strain>
    </source>
</reference>
<dbReference type="SUPFAM" id="SSF90123">
    <property type="entry name" value="ABC transporter transmembrane region"/>
    <property type="match status" value="1"/>
</dbReference>
<dbReference type="Gene3D" id="3.40.50.300">
    <property type="entry name" value="P-loop containing nucleotide triphosphate hydrolases"/>
    <property type="match status" value="1"/>
</dbReference>
<evidence type="ECO:0000256" key="6">
    <source>
        <dbReference type="ARBA" id="ARBA00022840"/>
    </source>
</evidence>
<dbReference type="FunFam" id="3.40.50.300:FF:000299">
    <property type="entry name" value="ABC transporter ATP-binding protein/permease"/>
    <property type="match status" value="1"/>
</dbReference>
<evidence type="ECO:0000256" key="4">
    <source>
        <dbReference type="ARBA" id="ARBA00022692"/>
    </source>
</evidence>
<dbReference type="GO" id="GO:0140359">
    <property type="term" value="F:ABC-type transporter activity"/>
    <property type="evidence" value="ECO:0007669"/>
    <property type="project" value="InterPro"/>
</dbReference>
<keyword evidence="2" id="KW-0813">Transport</keyword>
<sequence>MYSWQRIFKSVLAHKKLFIIAQILALLAVLASVPTPLLMPLLVDEVLLHKPGKLLAFIQELFGSGSPLFYTLIVLAMTLLLRGIYIGLGILQSKIFHTISKNITAQIRQDVLAHLQKVSMSEYEMLGSGKVASRLVSDINTIDLFLSSSISKLLVSVLTLAGVSIVLLLIHWQLALFILILNPFVVFFSSRLAKKVSKLKKEENRAIEIFQNSLVETLELFEQIRAANKEEYFFGRLMQLIKDLKNRSIAFSYKNDAGVRLSFLVFLSGFELFRAAGIITVAYSDLSIGLMMAIFGYLWVMMTPIQDIINIQYAKRSADMALQRINKLFTLQKEPEFPALKNPFAMSEKVSITLEHVWFNYGEKKPVLKDITTTIAAGKITALVGASGSGKTTLSRLLVGLYVPTKGDIFYNGVSMQEIGLKTIRQNVALVLQTPILFNDTVRFNLTLGKEYPEDKIKEALQMAQIYKVIEMLPQGLDTVVGKGGARLSGGERQRIAIARMILQDPKVVILDESTSAIDMETEKLLFCALKDFLRKRTTILIAHRPSTIEEADILLFLKDGQIVKKSRFEEYKRNFCIL</sequence>
<dbReference type="GO" id="GO:0016887">
    <property type="term" value="F:ATP hydrolysis activity"/>
    <property type="evidence" value="ECO:0007669"/>
    <property type="project" value="InterPro"/>
</dbReference>
<evidence type="ECO:0000313" key="13">
    <source>
        <dbReference type="Proteomes" id="UP000192602"/>
    </source>
</evidence>
<dbReference type="GO" id="GO:0034040">
    <property type="term" value="F:ATPase-coupled lipid transmembrane transporter activity"/>
    <property type="evidence" value="ECO:0007669"/>
    <property type="project" value="TreeGrafter"/>
</dbReference>
<keyword evidence="3" id="KW-1003">Cell membrane</keyword>
<dbReference type="Pfam" id="PF00664">
    <property type="entry name" value="ABC_membrane"/>
    <property type="match status" value="1"/>
</dbReference>
<dbReference type="OrthoDB" id="9760168at2"/>
<dbReference type="STRING" id="1069081.SAMN05660197_1284"/>
<dbReference type="InterPro" id="IPR036640">
    <property type="entry name" value="ABC1_TM_sf"/>
</dbReference>
<keyword evidence="5" id="KW-0547">Nucleotide-binding</keyword>
<dbReference type="InterPro" id="IPR027417">
    <property type="entry name" value="P-loop_NTPase"/>
</dbReference>